<dbReference type="EMBL" id="JAQHRD010000018">
    <property type="protein sequence ID" value="KAJ6436676.1"/>
    <property type="molecule type" value="Genomic_DNA"/>
</dbReference>
<evidence type="ECO:0000256" key="1">
    <source>
        <dbReference type="RuleBase" id="RU363044"/>
    </source>
</evidence>
<dbReference type="GO" id="GO:0043139">
    <property type="term" value="F:5'-3' DNA helicase activity"/>
    <property type="evidence" value="ECO:0007669"/>
    <property type="project" value="UniProtKB-EC"/>
</dbReference>
<comment type="caution">
    <text evidence="5">The sequence shown here is derived from an EMBL/GenBank/DDBJ whole genome shotgun (WGS) entry which is preliminary data.</text>
</comment>
<evidence type="ECO:0000259" key="3">
    <source>
        <dbReference type="Pfam" id="PF05970"/>
    </source>
</evidence>
<keyword evidence="1" id="KW-0234">DNA repair</keyword>
<evidence type="ECO:0000313" key="5">
    <source>
        <dbReference type="EMBL" id="KAJ6436676.1"/>
    </source>
</evidence>
<dbReference type="InterPro" id="IPR027417">
    <property type="entry name" value="P-loop_NTPase"/>
</dbReference>
<name>A0AB34FE59_9HYPO</name>
<organism evidence="5 6">
    <name type="scientific">Purpureocillium lavendulum</name>
    <dbReference type="NCBI Taxonomy" id="1247861"/>
    <lineage>
        <taxon>Eukaryota</taxon>
        <taxon>Fungi</taxon>
        <taxon>Dikarya</taxon>
        <taxon>Ascomycota</taxon>
        <taxon>Pezizomycotina</taxon>
        <taxon>Sordariomycetes</taxon>
        <taxon>Hypocreomycetidae</taxon>
        <taxon>Hypocreales</taxon>
        <taxon>Ophiocordycipitaceae</taxon>
        <taxon>Purpureocillium</taxon>
    </lineage>
</organism>
<dbReference type="PANTHER" id="PTHR47642">
    <property type="entry name" value="ATP-DEPENDENT DNA HELICASE"/>
    <property type="match status" value="1"/>
</dbReference>
<sequence length="788" mass="87414">MRHRMQALIIRYGVPAIWFMINPNDITDPVKLRLAAYRTRDPETAEEFLRHIGTAFKRVRLSISDPMSSAIFFHREIAMFFEYYVNVGEEPGRCALHLHGQLWLQGNTHLSSMLSGLGARNAAAYNDRIVQYVDSVFCEYVTNYATKVEDPVWKRVATAVELLPVVSGGGQLPRETHATGNGAAVGDTDTNNKTRRFPMRVRAITSQQICASRERVNMIQGIQGVSNTGGTNGSTEAQSAGGADVGTVRICLGPSTPFIAAGRRLAAQLTLNKKQAVAFLIICRQLDLMRQDEGRARHQLCQFVGGEGGTGKSRINSALVELFVEKGISSRLLITATSGTAAAGINGITIHSAYGFLKDMGAAANADKDLDGVRLPRQAGRFVHSQSRMNWQEKDVLVIDELCRLRGSQVDFGGISIVVFCGDFHQFRPVQERLIVLSSAAISWDVGNSFTAEQRHQHDRAHALWRRFTTVVMLDEQMRTAGDLELQGLLKRIRKGVQDQTDLDFLNSRCYQGGRRIPWDTGITVVTPLNSNRWNLNMEASLSFWKQQRSMMRIFMSEHRWKGCVPTEEETMILNNGDDSATPVPAIFMFVPGMPVVVNYNNHQGLKVVNGASYRAVEVILDKAYPGHRVSVEMMIRFGPPAGLLLAPRTTEDLHFVGMPAGTVLLTPMTIVIPCQRKRPWQQNDVGRKGLPCTAAFACTDYKVQWGTLERAALELRGTRKTSVGSQTVASQCDPYSLYVRERNFLGNWVPKEPEAVKCDNICVKVGNAGCSFYLLRVGQSAARMISL</sequence>
<comment type="catalytic activity">
    <reaction evidence="1">
        <text>ATP + H2O = ADP + phosphate + H(+)</text>
        <dbReference type="Rhea" id="RHEA:13065"/>
        <dbReference type="ChEBI" id="CHEBI:15377"/>
        <dbReference type="ChEBI" id="CHEBI:15378"/>
        <dbReference type="ChEBI" id="CHEBI:30616"/>
        <dbReference type="ChEBI" id="CHEBI:43474"/>
        <dbReference type="ChEBI" id="CHEBI:456216"/>
        <dbReference type="EC" id="5.6.2.3"/>
    </reaction>
</comment>
<evidence type="ECO:0000256" key="2">
    <source>
        <dbReference type="SAM" id="MobiDB-lite"/>
    </source>
</evidence>
<feature type="domain" description="DNA helicase Pif1-like DEAD-box helicase" evidence="3">
    <location>
        <begin position="301"/>
        <end position="432"/>
    </location>
</feature>
<evidence type="ECO:0000259" key="4">
    <source>
        <dbReference type="Pfam" id="PF14214"/>
    </source>
</evidence>
<dbReference type="GO" id="GO:0006281">
    <property type="term" value="P:DNA repair"/>
    <property type="evidence" value="ECO:0007669"/>
    <property type="project" value="UniProtKB-KW"/>
</dbReference>
<keyword evidence="1" id="KW-0227">DNA damage</keyword>
<keyword evidence="1" id="KW-0067">ATP-binding</keyword>
<feature type="region of interest" description="Disordered" evidence="2">
    <location>
        <begin position="171"/>
        <end position="192"/>
    </location>
</feature>
<dbReference type="GO" id="GO:0000723">
    <property type="term" value="P:telomere maintenance"/>
    <property type="evidence" value="ECO:0007669"/>
    <property type="project" value="InterPro"/>
</dbReference>
<dbReference type="SUPFAM" id="SSF52540">
    <property type="entry name" value="P-loop containing nucleoside triphosphate hydrolases"/>
    <property type="match status" value="1"/>
</dbReference>
<comment type="cofactor">
    <cofactor evidence="1">
        <name>Mg(2+)</name>
        <dbReference type="ChEBI" id="CHEBI:18420"/>
    </cofactor>
</comment>
<dbReference type="GO" id="GO:0006310">
    <property type="term" value="P:DNA recombination"/>
    <property type="evidence" value="ECO:0007669"/>
    <property type="project" value="UniProtKB-KW"/>
</dbReference>
<comment type="similarity">
    <text evidence="1">Belongs to the helicase family.</text>
</comment>
<dbReference type="EC" id="5.6.2.3" evidence="1"/>
<protein>
    <recommendedName>
        <fullName evidence="1">ATP-dependent DNA helicase</fullName>
        <ecNumber evidence="1">5.6.2.3</ecNumber>
    </recommendedName>
</protein>
<dbReference type="Pfam" id="PF14214">
    <property type="entry name" value="Helitron_like_N"/>
    <property type="match status" value="1"/>
</dbReference>
<accession>A0AB34FE59</accession>
<dbReference type="GO" id="GO:0005524">
    <property type="term" value="F:ATP binding"/>
    <property type="evidence" value="ECO:0007669"/>
    <property type="project" value="UniProtKB-KW"/>
</dbReference>
<keyword evidence="1" id="KW-0547">Nucleotide-binding</keyword>
<dbReference type="PANTHER" id="PTHR47642:SF5">
    <property type="entry name" value="ATP-DEPENDENT DNA HELICASE"/>
    <property type="match status" value="1"/>
</dbReference>
<dbReference type="InterPro" id="IPR010285">
    <property type="entry name" value="DNA_helicase_pif1-like_DEAD"/>
</dbReference>
<keyword evidence="1" id="KW-0347">Helicase</keyword>
<keyword evidence="6" id="KW-1185">Reference proteome</keyword>
<keyword evidence="1" id="KW-0233">DNA recombination</keyword>
<keyword evidence="1" id="KW-0378">Hydrolase</keyword>
<evidence type="ECO:0000313" key="6">
    <source>
        <dbReference type="Proteomes" id="UP001163105"/>
    </source>
</evidence>
<dbReference type="Gene3D" id="3.40.50.300">
    <property type="entry name" value="P-loop containing nucleotide triphosphate hydrolases"/>
    <property type="match status" value="1"/>
</dbReference>
<dbReference type="GO" id="GO:0016787">
    <property type="term" value="F:hydrolase activity"/>
    <property type="evidence" value="ECO:0007669"/>
    <property type="project" value="UniProtKB-KW"/>
</dbReference>
<proteinExistence type="inferred from homology"/>
<dbReference type="AlphaFoldDB" id="A0AB34FE59"/>
<dbReference type="InterPro" id="IPR051055">
    <property type="entry name" value="PIF1_helicase"/>
</dbReference>
<dbReference type="Pfam" id="PF05970">
    <property type="entry name" value="PIF1"/>
    <property type="match status" value="1"/>
</dbReference>
<reference evidence="5" key="1">
    <citation type="submission" date="2023-01" db="EMBL/GenBank/DDBJ databases">
        <title>The growth and conidiation of Purpureocillium lavendulum are regulated by nitrogen source and histone H3K14 acetylation.</title>
        <authorList>
            <person name="Tang P."/>
            <person name="Han J."/>
            <person name="Zhang C."/>
            <person name="Tang P."/>
            <person name="Qi F."/>
            <person name="Zhang K."/>
            <person name="Liang L."/>
        </authorList>
    </citation>
    <scope>NUCLEOTIDE SEQUENCE</scope>
    <source>
        <strain evidence="5">YMF1.00683</strain>
    </source>
</reference>
<dbReference type="Proteomes" id="UP001163105">
    <property type="component" value="Unassembled WGS sequence"/>
</dbReference>
<dbReference type="InterPro" id="IPR025476">
    <property type="entry name" value="Helitron_helicase-like"/>
</dbReference>
<feature type="domain" description="Helitron helicase-like" evidence="4">
    <location>
        <begin position="1"/>
        <end position="86"/>
    </location>
</feature>
<gene>
    <name evidence="5" type="ORF">O9K51_10795</name>
</gene>